<feature type="transmembrane region" description="Helical" evidence="1">
    <location>
        <begin position="96"/>
        <end position="120"/>
    </location>
</feature>
<accession>A0A4U6CU72</accession>
<comment type="caution">
    <text evidence="2">The sequence shown here is derived from an EMBL/GenBank/DDBJ whole genome shotgun (WGS) entry which is preliminary data.</text>
</comment>
<dbReference type="RefSeq" id="WP_137344117.1">
    <property type="nucleotide sequence ID" value="NZ_SZVO01000024.1"/>
</dbReference>
<feature type="transmembrane region" description="Helical" evidence="1">
    <location>
        <begin position="52"/>
        <end position="75"/>
    </location>
</feature>
<evidence type="ECO:0000313" key="2">
    <source>
        <dbReference type="EMBL" id="TKT86578.1"/>
    </source>
</evidence>
<evidence type="ECO:0000256" key="1">
    <source>
        <dbReference type="SAM" id="Phobius"/>
    </source>
</evidence>
<name>A0A4U6CU72_9BACT</name>
<keyword evidence="1" id="KW-1133">Transmembrane helix</keyword>
<dbReference type="EMBL" id="SZVO01000024">
    <property type="protein sequence ID" value="TKT86578.1"/>
    <property type="molecule type" value="Genomic_DNA"/>
</dbReference>
<feature type="transmembrane region" description="Helical" evidence="1">
    <location>
        <begin position="126"/>
        <end position="143"/>
    </location>
</feature>
<evidence type="ECO:0000313" key="3">
    <source>
        <dbReference type="Proteomes" id="UP000304900"/>
    </source>
</evidence>
<sequence>MKPSTTRNLLIFLLAFLGVGALFGGGVLIISPSGELIGMPLSMLDASPFRDFLIPGILLFVVLGICPLALIFALLKKVESPFAEQFNLFTDMRWPWSFSIYQAFALIIWIQLEMVFLHAVHWLHTFYMFYAVAMLVVALLPPVRNYYKK</sequence>
<keyword evidence="1" id="KW-0472">Membrane</keyword>
<dbReference type="OrthoDB" id="1909107at2"/>
<proteinExistence type="predicted"/>
<feature type="transmembrane region" description="Helical" evidence="1">
    <location>
        <begin position="9"/>
        <end position="32"/>
    </location>
</feature>
<gene>
    <name evidence="2" type="ORF">FDK13_32085</name>
</gene>
<reference evidence="2 3" key="1">
    <citation type="submission" date="2019-05" db="EMBL/GenBank/DDBJ databases">
        <title>Dyadobacter AR-3-8 sp. nov., isolated from arctic soil.</title>
        <authorList>
            <person name="Chaudhary D.K."/>
        </authorList>
    </citation>
    <scope>NUCLEOTIDE SEQUENCE [LARGE SCALE GENOMIC DNA]</scope>
    <source>
        <strain evidence="2 3">AR-3-8</strain>
    </source>
</reference>
<keyword evidence="3" id="KW-1185">Reference proteome</keyword>
<dbReference type="Proteomes" id="UP000304900">
    <property type="component" value="Unassembled WGS sequence"/>
</dbReference>
<dbReference type="AlphaFoldDB" id="A0A4U6CU72"/>
<protein>
    <submittedName>
        <fullName evidence="2">Uncharacterized protein</fullName>
    </submittedName>
</protein>
<organism evidence="2 3">
    <name type="scientific">Dyadobacter frigoris</name>
    <dbReference type="NCBI Taxonomy" id="2576211"/>
    <lineage>
        <taxon>Bacteria</taxon>
        <taxon>Pseudomonadati</taxon>
        <taxon>Bacteroidota</taxon>
        <taxon>Cytophagia</taxon>
        <taxon>Cytophagales</taxon>
        <taxon>Spirosomataceae</taxon>
        <taxon>Dyadobacter</taxon>
    </lineage>
</organism>
<keyword evidence="1" id="KW-0812">Transmembrane</keyword>